<feature type="region of interest" description="Disordered" evidence="1">
    <location>
        <begin position="144"/>
        <end position="177"/>
    </location>
</feature>
<evidence type="ECO:0000313" key="2">
    <source>
        <dbReference type="EMBL" id="ADC36104.1"/>
    </source>
</evidence>
<sequence length="207" mass="21626">MLRDRSTSVSAPRVIVRRTSWGTAAKLATFSTICAPSPDDDRSTSKAVTATLPAGTNTECTIRSGASARRSAPSVKKCVAPASLSRGHDPSGLPLAVRRVSARSRRAWSPVGDSTIPSPVVATAISCAVEAEAIARACATARSHRVPPDGRRARIDQEESSTSSIRSDDRPAVRAAGRATAAAITAAMRTASTADTIHRTRSHSVRS</sequence>
<dbReference type="AlphaFoldDB" id="E3T710"/>
<dbReference type="EMBL" id="GU260712">
    <property type="protein sequence ID" value="ADC36104.1"/>
    <property type="molecule type" value="Genomic_DNA"/>
</dbReference>
<protein>
    <submittedName>
        <fullName evidence="2">Uncharacterized protein</fullName>
    </submittedName>
</protein>
<reference evidence="2" key="2">
    <citation type="journal article" date="2010" name="Appl. Environ. Microbiol.">
        <title>Comparative analysis of acidobacterial genomic fragments from terrestrial and aquatic metagenomic libraries, with emphasis on acidobacteria subdivision 6.</title>
        <authorList>
            <person name="Kielak A.M."/>
            <person name="van Veen J.A."/>
            <person name="Kowalchuk G.A."/>
        </authorList>
    </citation>
    <scope>NUCLEOTIDE SEQUENCE</scope>
</reference>
<name>E3T710_9BACT</name>
<proteinExistence type="predicted"/>
<evidence type="ECO:0000256" key="1">
    <source>
        <dbReference type="SAM" id="MobiDB-lite"/>
    </source>
</evidence>
<accession>E3T710</accession>
<organism evidence="2">
    <name type="scientific">uncultured bacterium 126</name>
    <dbReference type="NCBI Taxonomy" id="698379"/>
    <lineage>
        <taxon>Bacteria</taxon>
        <taxon>environmental samples</taxon>
    </lineage>
</organism>
<feature type="compositionally biased region" description="Basic and acidic residues" evidence="1">
    <location>
        <begin position="146"/>
        <end position="157"/>
    </location>
</feature>
<reference evidence="2" key="1">
    <citation type="submission" date="2009-12" db="EMBL/GenBank/DDBJ databases">
        <authorList>
            <person name="Kielak A."/>
            <person name="van Veen J.A."/>
            <person name="Kowalchuk G.A."/>
        </authorList>
    </citation>
    <scope>NUCLEOTIDE SEQUENCE</scope>
</reference>